<evidence type="ECO:0000313" key="8">
    <source>
        <dbReference type="Proteomes" id="UP000323521"/>
    </source>
</evidence>
<dbReference type="SUPFAM" id="SSF56349">
    <property type="entry name" value="DNA breaking-rejoining enzymes"/>
    <property type="match status" value="1"/>
</dbReference>
<dbReference type="RefSeq" id="WP_214658649.1">
    <property type="nucleotide sequence ID" value="NZ_CP017634.1"/>
</dbReference>
<reference evidence="7 8" key="1">
    <citation type="submission" date="2016-10" db="EMBL/GenBank/DDBJ databases">
        <title>Complete Genome Sequence of Peptococcaceae strain DCMF.</title>
        <authorList>
            <person name="Edwards R.J."/>
            <person name="Holland S.I."/>
            <person name="Deshpande N.P."/>
            <person name="Wong Y.K."/>
            <person name="Ertan H."/>
            <person name="Manefield M."/>
            <person name="Russell T.L."/>
            <person name="Lee M.J."/>
        </authorList>
    </citation>
    <scope>NUCLEOTIDE SEQUENCE [LARGE SCALE GENOMIC DNA]</scope>
    <source>
        <strain evidence="7 8">DCMF</strain>
    </source>
</reference>
<evidence type="ECO:0000256" key="3">
    <source>
        <dbReference type="ARBA" id="ARBA00023172"/>
    </source>
</evidence>
<name>A0A3G1KU91_FORW1</name>
<dbReference type="Gene3D" id="1.10.150.130">
    <property type="match status" value="1"/>
</dbReference>
<keyword evidence="3" id="KW-0233">DNA recombination</keyword>
<dbReference type="GO" id="GO:0015074">
    <property type="term" value="P:DNA integration"/>
    <property type="evidence" value="ECO:0007669"/>
    <property type="project" value="InterPro"/>
</dbReference>
<dbReference type="InterPro" id="IPR011010">
    <property type="entry name" value="DNA_brk_join_enz"/>
</dbReference>
<comment type="similarity">
    <text evidence="1">Belongs to the 'phage' integrase family.</text>
</comment>
<dbReference type="AlphaFoldDB" id="A0A3G1KU91"/>
<accession>A0A3G1KU91</accession>
<feature type="domain" description="Core-binding (CB)" evidence="6">
    <location>
        <begin position="8"/>
        <end position="91"/>
    </location>
</feature>
<gene>
    <name evidence="7" type="ORF">DCMF_15775</name>
</gene>
<keyword evidence="8" id="KW-1185">Reference proteome</keyword>
<evidence type="ECO:0000313" key="7">
    <source>
        <dbReference type="EMBL" id="ATW26038.1"/>
    </source>
</evidence>
<evidence type="ECO:0008006" key="9">
    <source>
        <dbReference type="Google" id="ProtNLM"/>
    </source>
</evidence>
<dbReference type="InterPro" id="IPR044068">
    <property type="entry name" value="CB"/>
</dbReference>
<evidence type="ECO:0000256" key="2">
    <source>
        <dbReference type="ARBA" id="ARBA00023125"/>
    </source>
</evidence>
<evidence type="ECO:0000256" key="1">
    <source>
        <dbReference type="ARBA" id="ARBA00008857"/>
    </source>
</evidence>
<evidence type="ECO:0000259" key="6">
    <source>
        <dbReference type="PROSITE" id="PS51900"/>
    </source>
</evidence>
<dbReference type="Pfam" id="PF00589">
    <property type="entry name" value="Phage_integrase"/>
    <property type="match status" value="1"/>
</dbReference>
<dbReference type="KEGG" id="fwa:DCMF_15775"/>
<dbReference type="GO" id="GO:0003677">
    <property type="term" value="F:DNA binding"/>
    <property type="evidence" value="ECO:0007669"/>
    <property type="project" value="UniProtKB-UniRule"/>
</dbReference>
<dbReference type="PANTHER" id="PTHR30349">
    <property type="entry name" value="PHAGE INTEGRASE-RELATED"/>
    <property type="match status" value="1"/>
</dbReference>
<feature type="domain" description="Tyr recombinase" evidence="5">
    <location>
        <begin position="207"/>
        <end position="391"/>
    </location>
</feature>
<dbReference type="Proteomes" id="UP000323521">
    <property type="component" value="Chromosome"/>
</dbReference>
<dbReference type="InterPro" id="IPR010998">
    <property type="entry name" value="Integrase_recombinase_N"/>
</dbReference>
<dbReference type="InterPro" id="IPR013762">
    <property type="entry name" value="Integrase-like_cat_sf"/>
</dbReference>
<dbReference type="GO" id="GO:0006310">
    <property type="term" value="P:DNA recombination"/>
    <property type="evidence" value="ECO:0007669"/>
    <property type="project" value="UniProtKB-KW"/>
</dbReference>
<protein>
    <recommendedName>
        <fullName evidence="9">Tyrosine-type recombinase/integrase</fullName>
    </recommendedName>
</protein>
<dbReference type="PANTHER" id="PTHR30349:SF41">
    <property type="entry name" value="INTEGRASE_RECOMBINASE PROTEIN MJ0367-RELATED"/>
    <property type="match status" value="1"/>
</dbReference>
<evidence type="ECO:0000259" key="5">
    <source>
        <dbReference type="PROSITE" id="PS51898"/>
    </source>
</evidence>
<proteinExistence type="inferred from homology"/>
<dbReference type="EMBL" id="CP017634">
    <property type="protein sequence ID" value="ATW26038.1"/>
    <property type="molecule type" value="Genomic_DNA"/>
</dbReference>
<dbReference type="InterPro" id="IPR002104">
    <property type="entry name" value="Integrase_catalytic"/>
</dbReference>
<evidence type="ECO:0000256" key="4">
    <source>
        <dbReference type="PROSITE-ProRule" id="PRU01248"/>
    </source>
</evidence>
<sequence>MDFLFKPQQLEGQIKKFLTAMKGRGYSETTLKSYQSFLRKACSFMEQNGTLSYTKEYSEMFLTDILSELPLSESYKKHTRTAVRRFNEYLSGSPYAYRQPQGGIEPPAVFRKILGCYLMEMADRGLKPATIACRRIFAAQFLNSIEGQGINSIADITASHVGTAVLCAGSMEGICEKLPYFLKYLYCSGLTKGDLSKAVPPFLPDRKLPTVYKKEELRKALESIDYGSLIGKRDYAILLMLATYGIRATDLVRLKVGDIDFQHNCFSFIQSKTGKEYRATLLPAVKKAFLSYLTEAASVHSQTFLFRRVSAPCSALSRSAVWSIVASRLKCSVVINGRKRGAHAIRSSMASGLIADDVPYTVVQKVLGHTDPNATKRYASIDTERLRKCALECPEATGCFASYLEGGTWK</sequence>
<dbReference type="PROSITE" id="PS51898">
    <property type="entry name" value="TYR_RECOMBINASE"/>
    <property type="match status" value="1"/>
</dbReference>
<dbReference type="PROSITE" id="PS51900">
    <property type="entry name" value="CB"/>
    <property type="match status" value="1"/>
</dbReference>
<organism evidence="7 8">
    <name type="scientific">Formimonas warabiya</name>
    <dbReference type="NCBI Taxonomy" id="1761012"/>
    <lineage>
        <taxon>Bacteria</taxon>
        <taxon>Bacillati</taxon>
        <taxon>Bacillota</taxon>
        <taxon>Clostridia</taxon>
        <taxon>Eubacteriales</taxon>
        <taxon>Peptococcaceae</taxon>
        <taxon>Candidatus Formimonas</taxon>
    </lineage>
</organism>
<keyword evidence="2 4" id="KW-0238">DNA-binding</keyword>
<dbReference type="InterPro" id="IPR050090">
    <property type="entry name" value="Tyrosine_recombinase_XerCD"/>
</dbReference>
<dbReference type="Gene3D" id="1.10.443.10">
    <property type="entry name" value="Intergrase catalytic core"/>
    <property type="match status" value="1"/>
</dbReference>